<feature type="region of interest" description="Disordered" evidence="7">
    <location>
        <begin position="850"/>
        <end position="869"/>
    </location>
</feature>
<name>A0A2S6BXM0_9PEZI</name>
<evidence type="ECO:0000256" key="3">
    <source>
        <dbReference type="ARBA" id="ARBA00022737"/>
    </source>
</evidence>
<dbReference type="OrthoDB" id="8117402at2759"/>
<feature type="domain" description="Xylanolytic transcriptional activator regulatory" evidence="8">
    <location>
        <begin position="139"/>
        <end position="335"/>
    </location>
</feature>
<evidence type="ECO:0000259" key="8">
    <source>
        <dbReference type="Pfam" id="PF04082"/>
    </source>
</evidence>
<dbReference type="GO" id="GO:0008270">
    <property type="term" value="F:zinc ion binding"/>
    <property type="evidence" value="ECO:0007669"/>
    <property type="project" value="UniProtKB-KW"/>
</dbReference>
<keyword evidence="10" id="KW-1185">Reference proteome</keyword>
<feature type="compositionally biased region" description="Polar residues" evidence="7">
    <location>
        <begin position="83"/>
        <end position="98"/>
    </location>
</feature>
<dbReference type="EMBL" id="PNEN01001714">
    <property type="protein sequence ID" value="PPJ52199.1"/>
    <property type="molecule type" value="Genomic_DNA"/>
</dbReference>
<evidence type="ECO:0000256" key="2">
    <source>
        <dbReference type="ARBA" id="ARBA00022723"/>
    </source>
</evidence>
<dbReference type="CDD" id="cd12148">
    <property type="entry name" value="fungal_TF_MHR"/>
    <property type="match status" value="1"/>
</dbReference>
<protein>
    <recommendedName>
        <fullName evidence="8">Xylanolytic transcriptional activator regulatory domain-containing protein</fullName>
    </recommendedName>
</protein>
<evidence type="ECO:0000256" key="6">
    <source>
        <dbReference type="ARBA" id="ARBA00023242"/>
    </source>
</evidence>
<evidence type="ECO:0000256" key="7">
    <source>
        <dbReference type="SAM" id="MobiDB-lite"/>
    </source>
</evidence>
<evidence type="ECO:0000256" key="5">
    <source>
        <dbReference type="ARBA" id="ARBA00022833"/>
    </source>
</evidence>
<dbReference type="Pfam" id="PF04082">
    <property type="entry name" value="Fungal_trans"/>
    <property type="match status" value="1"/>
</dbReference>
<evidence type="ECO:0000313" key="9">
    <source>
        <dbReference type="EMBL" id="PPJ52199.1"/>
    </source>
</evidence>
<dbReference type="GO" id="GO:0000981">
    <property type="term" value="F:DNA-binding transcription factor activity, RNA polymerase II-specific"/>
    <property type="evidence" value="ECO:0007669"/>
    <property type="project" value="InterPro"/>
</dbReference>
<feature type="compositionally biased region" description="Basic and acidic residues" evidence="7">
    <location>
        <begin position="38"/>
        <end position="53"/>
    </location>
</feature>
<keyword evidence="6" id="KW-0539">Nucleus</keyword>
<dbReference type="PANTHER" id="PTHR40626">
    <property type="entry name" value="MIP31509P"/>
    <property type="match status" value="1"/>
</dbReference>
<accession>A0A2S6BXM0</accession>
<evidence type="ECO:0000256" key="4">
    <source>
        <dbReference type="ARBA" id="ARBA00022771"/>
    </source>
</evidence>
<dbReference type="PANTHER" id="PTHR40626:SF11">
    <property type="entry name" value="ZINC FINGER PROTEIN YPR022C"/>
    <property type="match status" value="1"/>
</dbReference>
<keyword evidence="2" id="KW-0479">Metal-binding</keyword>
<evidence type="ECO:0000256" key="1">
    <source>
        <dbReference type="ARBA" id="ARBA00004123"/>
    </source>
</evidence>
<dbReference type="GO" id="GO:0005634">
    <property type="term" value="C:nucleus"/>
    <property type="evidence" value="ECO:0007669"/>
    <property type="project" value="UniProtKB-SubCell"/>
</dbReference>
<reference evidence="10" key="1">
    <citation type="journal article" date="2017" name="bioRxiv">
        <title>Conservation of a gene cluster reveals novel cercosporin biosynthetic mechanisms and extends production to the genus Colletotrichum.</title>
        <authorList>
            <person name="de Jonge R."/>
            <person name="Ebert M.K."/>
            <person name="Huitt-Roehl C.R."/>
            <person name="Pal P."/>
            <person name="Suttle J.C."/>
            <person name="Spanner R.E."/>
            <person name="Neubauer J.D."/>
            <person name="Jurick W.M.II."/>
            <person name="Stott K.A."/>
            <person name="Secor G.A."/>
            <person name="Thomma B.P.H.J."/>
            <person name="Van de Peer Y."/>
            <person name="Townsend C.A."/>
            <person name="Bolton M.D."/>
        </authorList>
    </citation>
    <scope>NUCLEOTIDE SEQUENCE [LARGE SCALE GENOMIC DNA]</scope>
    <source>
        <strain evidence="10">CBS538.71</strain>
    </source>
</reference>
<keyword evidence="5" id="KW-0862">Zinc</keyword>
<dbReference type="AlphaFoldDB" id="A0A2S6BXM0"/>
<keyword evidence="4" id="KW-0863">Zinc-finger</keyword>
<dbReference type="Proteomes" id="UP000237631">
    <property type="component" value="Unassembled WGS sequence"/>
</dbReference>
<gene>
    <name evidence="9" type="ORF">CBER1_10367</name>
</gene>
<dbReference type="GO" id="GO:0006351">
    <property type="term" value="P:DNA-templated transcription"/>
    <property type="evidence" value="ECO:0007669"/>
    <property type="project" value="InterPro"/>
</dbReference>
<feature type="region of interest" description="Disordered" evidence="7">
    <location>
        <begin position="1"/>
        <end position="103"/>
    </location>
</feature>
<comment type="subcellular location">
    <subcellularLocation>
        <location evidence="1">Nucleus</location>
    </subcellularLocation>
</comment>
<dbReference type="GO" id="GO:0000978">
    <property type="term" value="F:RNA polymerase II cis-regulatory region sequence-specific DNA binding"/>
    <property type="evidence" value="ECO:0007669"/>
    <property type="project" value="InterPro"/>
</dbReference>
<keyword evidence="3" id="KW-0677">Repeat</keyword>
<comment type="caution">
    <text evidence="9">The sequence shown here is derived from an EMBL/GenBank/DDBJ whole genome shotgun (WGS) entry which is preliminary data.</text>
</comment>
<dbReference type="InterPro" id="IPR051059">
    <property type="entry name" value="VerF-like"/>
</dbReference>
<sequence length="985" mass="108552">MKRKHPEVADAGASITRRPVPLDAAGSPEGTRSPHSPPDGRLDCGSPEDRGRDGQICPADDSTGAGSRDEDEALLDDSPGGHSWSSHDGSLPMSSGQGSYEAPSGILSIQGARQRADSQDLQVLRGWTSWEAHTAHGMTLYFDMCAPALPIIHQATFDPGAVPEFLLLAMLSIGLQYSDRSAAVVDTATHYYERAVALVDSIDDAEVSSAKDALLLAQSLFLLEICAVLYLCGRHSATGFRLHTRLITLARSHRLLQASPRQGETMAGDLEAVWQHFVFTESCKRTILAVHQMDALWYHLLSVPRLLSHLEIKHDLPCPASDWEAPSSAQWAYCRLTRHSPSSTCPTYADAVRQILASDCPAEHILAASDPFGLTSFAHFALSSIREVSGWSSITGCVSMDRVEPLKASLHTISPCRKPTNGTDTSGIADNIAFRATWEMAMIDLRIWSISHTDGVVHSSINAALEHSTHLAVSRSLIFSAEILHTIQPHVDWFLSYLDTAPDHVAHCYFLPFAYATRKSTAIPTPPLLTHSALRPPHTPENQRTDLRPPSQAIVFESPIFGQGLAASQDGLEIFLVRAVDGKNGSYTIQADYQEQSTLEGIKALADSAMSLDLSFLEPDLIELLNDAGMYDASVRQMDKVILRKETPGDEETFCVDVCYSMQHNGNAVILKHKFGGLDEVCASFSLTADGFELSAGIDNEAYNAQYAAFSHSDAKELGNHIKVVDPNIPARFVINDNFLSNIEFEKQQKLVDFLKMKCSLAGMDVAASVRGELSWPVGALKGFRLEHEPRGPSYVYTLTFKYNSDMPMGGQHNLEQRSNSEKTWKPEDYQVCNHVDELMTANDKNVKIELRQFPPPPKNKSKKDPESDEALVIPEVNTFLAKILPHIPGTPESEAEGGFVLESFEKPPYYAWLNNNGRITVQPGLTRAPLLESSREKLIEMLLVIARKKRCLQEHKAFSASKRSEEHTFFRRIRGFKAAEANYG</sequence>
<dbReference type="GO" id="GO:0000785">
    <property type="term" value="C:chromatin"/>
    <property type="evidence" value="ECO:0007669"/>
    <property type="project" value="TreeGrafter"/>
</dbReference>
<dbReference type="InterPro" id="IPR007219">
    <property type="entry name" value="XnlR_reg_dom"/>
</dbReference>
<evidence type="ECO:0000313" key="10">
    <source>
        <dbReference type="Proteomes" id="UP000237631"/>
    </source>
</evidence>
<dbReference type="STRING" id="357750.A0A2S6BXM0"/>
<organism evidence="9 10">
    <name type="scientific">Cercospora berteroae</name>
    <dbReference type="NCBI Taxonomy" id="357750"/>
    <lineage>
        <taxon>Eukaryota</taxon>
        <taxon>Fungi</taxon>
        <taxon>Dikarya</taxon>
        <taxon>Ascomycota</taxon>
        <taxon>Pezizomycotina</taxon>
        <taxon>Dothideomycetes</taxon>
        <taxon>Dothideomycetidae</taxon>
        <taxon>Mycosphaerellales</taxon>
        <taxon>Mycosphaerellaceae</taxon>
        <taxon>Cercospora</taxon>
    </lineage>
</organism>
<proteinExistence type="predicted"/>